<dbReference type="InterPro" id="IPR007487">
    <property type="entry name" value="ABC_transpt-TYRBP-like"/>
</dbReference>
<name>A0ABU8WXD0_9BURK</name>
<evidence type="ECO:0000313" key="2">
    <source>
        <dbReference type="Proteomes" id="UP001385892"/>
    </source>
</evidence>
<dbReference type="Proteomes" id="UP001385892">
    <property type="component" value="Unassembled WGS sequence"/>
</dbReference>
<dbReference type="Pfam" id="PF04392">
    <property type="entry name" value="ABC_sub_bind"/>
    <property type="match status" value="1"/>
</dbReference>
<reference evidence="1 2" key="1">
    <citation type="submission" date="2024-03" db="EMBL/GenBank/DDBJ databases">
        <title>Novel species of the genus Variovorax.</title>
        <authorList>
            <person name="Liu Q."/>
            <person name="Xin Y.-H."/>
        </authorList>
    </citation>
    <scope>NUCLEOTIDE SEQUENCE [LARGE SCALE GENOMIC DNA]</scope>
    <source>
        <strain evidence="1 2">KACC 18900</strain>
    </source>
</reference>
<dbReference type="Gene3D" id="3.40.50.2300">
    <property type="match status" value="2"/>
</dbReference>
<keyword evidence="2" id="KW-1185">Reference proteome</keyword>
<organism evidence="1 2">
    <name type="scientific">Variovorax rhizosphaerae</name>
    <dbReference type="NCBI Taxonomy" id="1836200"/>
    <lineage>
        <taxon>Bacteria</taxon>
        <taxon>Pseudomonadati</taxon>
        <taxon>Pseudomonadota</taxon>
        <taxon>Betaproteobacteria</taxon>
        <taxon>Burkholderiales</taxon>
        <taxon>Comamonadaceae</taxon>
        <taxon>Variovorax</taxon>
    </lineage>
</organism>
<dbReference type="CDD" id="cd06325">
    <property type="entry name" value="PBP1_ABC_unchar_transporter"/>
    <property type="match status" value="1"/>
</dbReference>
<accession>A0ABU8WXD0</accession>
<comment type="caution">
    <text evidence="1">The sequence shown here is derived from an EMBL/GenBank/DDBJ whole genome shotgun (WGS) entry which is preliminary data.</text>
</comment>
<dbReference type="PANTHER" id="PTHR35271">
    <property type="entry name" value="ABC TRANSPORTER, SUBSTRATE-BINDING LIPOPROTEIN-RELATED"/>
    <property type="match status" value="1"/>
</dbReference>
<dbReference type="RefSeq" id="WP_340348088.1">
    <property type="nucleotide sequence ID" value="NZ_JBBKZT010000032.1"/>
</dbReference>
<sequence length="334" mass="35671">MLGPDERTLATPIGLRRAVSVSLGCTLFSLPFVRAQSGKKIHRLGVLWLGEPHPILLKPFLNELQRMGMADGSNLLVDHRSATGPSGLDEAAVDLAALKPDVIFVPSGTMATKAVAKATSSIPIVFLLSNDPVARGLVASLTRPGGNITGNAIFSRQLDLKRFQLLTQVIGEGVSVGVLDMQFPGDLLEAYKKTPSGRAGRIHYFEIKEQNDFAKSFEQIAAKGLQGLAINSFPLAGANKAIVAALVARYRLPAVADGREFSDAGVLLTYSPDFKELAVSAAGMVYKILNGTKPSELAVWQPMRYEMIVNLGTAKALGVTVPRDLVARADLVIN</sequence>
<protein>
    <submittedName>
        <fullName evidence="1">ABC transporter substrate-binding protein</fullName>
    </submittedName>
</protein>
<dbReference type="EMBL" id="JBBKZT010000032">
    <property type="protein sequence ID" value="MEJ8852186.1"/>
    <property type="molecule type" value="Genomic_DNA"/>
</dbReference>
<gene>
    <name evidence="1" type="ORF">WKW82_36540</name>
</gene>
<dbReference type="PANTHER" id="PTHR35271:SF1">
    <property type="entry name" value="ABC TRANSPORTER, SUBSTRATE-BINDING LIPOPROTEIN"/>
    <property type="match status" value="1"/>
</dbReference>
<evidence type="ECO:0000313" key="1">
    <source>
        <dbReference type="EMBL" id="MEJ8852186.1"/>
    </source>
</evidence>
<proteinExistence type="predicted"/>